<feature type="domain" description="M23ase beta-sheet core" evidence="2">
    <location>
        <begin position="191"/>
        <end position="291"/>
    </location>
</feature>
<protein>
    <submittedName>
        <fullName evidence="3">Peptidase</fullName>
    </submittedName>
</protein>
<keyword evidence="4" id="KW-1185">Reference proteome</keyword>
<dbReference type="EMBL" id="CAICTM010000004">
    <property type="protein sequence ID" value="CAB9496365.1"/>
    <property type="molecule type" value="Genomic_DNA"/>
</dbReference>
<evidence type="ECO:0000313" key="4">
    <source>
        <dbReference type="Proteomes" id="UP001153069"/>
    </source>
</evidence>
<dbReference type="OrthoDB" id="41845at2759"/>
<comment type="caution">
    <text evidence="3">The sequence shown here is derived from an EMBL/GenBank/DDBJ whole genome shotgun (WGS) entry which is preliminary data.</text>
</comment>
<dbReference type="InterPro" id="IPR011055">
    <property type="entry name" value="Dup_hybrid_motif"/>
</dbReference>
<dbReference type="InterPro" id="IPR016047">
    <property type="entry name" value="M23ase_b-sheet_dom"/>
</dbReference>
<keyword evidence="1" id="KW-0732">Signal</keyword>
<dbReference type="PANTHER" id="PTHR21666">
    <property type="entry name" value="PEPTIDASE-RELATED"/>
    <property type="match status" value="1"/>
</dbReference>
<feature type="signal peptide" evidence="1">
    <location>
        <begin position="1"/>
        <end position="24"/>
    </location>
</feature>
<evidence type="ECO:0000259" key="2">
    <source>
        <dbReference type="Pfam" id="PF01551"/>
    </source>
</evidence>
<organism evidence="3 4">
    <name type="scientific">Seminavis robusta</name>
    <dbReference type="NCBI Taxonomy" id="568900"/>
    <lineage>
        <taxon>Eukaryota</taxon>
        <taxon>Sar</taxon>
        <taxon>Stramenopiles</taxon>
        <taxon>Ochrophyta</taxon>
        <taxon>Bacillariophyta</taxon>
        <taxon>Bacillariophyceae</taxon>
        <taxon>Bacillariophycidae</taxon>
        <taxon>Naviculales</taxon>
        <taxon>Naviculaceae</taxon>
        <taxon>Seminavis</taxon>
    </lineage>
</organism>
<dbReference type="Gene3D" id="2.70.70.10">
    <property type="entry name" value="Glucose Permease (Domain IIA)"/>
    <property type="match status" value="1"/>
</dbReference>
<dbReference type="GO" id="GO:0004222">
    <property type="term" value="F:metalloendopeptidase activity"/>
    <property type="evidence" value="ECO:0007669"/>
    <property type="project" value="TreeGrafter"/>
</dbReference>
<dbReference type="InterPro" id="IPR050570">
    <property type="entry name" value="Cell_wall_metabolism_enzyme"/>
</dbReference>
<gene>
    <name evidence="3" type="ORF">SEMRO_4_G003400.1</name>
</gene>
<dbReference type="Pfam" id="PF01551">
    <property type="entry name" value="Peptidase_M23"/>
    <property type="match status" value="1"/>
</dbReference>
<feature type="chain" id="PRO_5040453863" evidence="1">
    <location>
        <begin position="25"/>
        <end position="327"/>
    </location>
</feature>
<dbReference type="PANTHER" id="PTHR21666:SF270">
    <property type="entry name" value="MUREIN HYDROLASE ACTIVATOR ENVC"/>
    <property type="match status" value="1"/>
</dbReference>
<reference evidence="3" key="1">
    <citation type="submission" date="2020-06" db="EMBL/GenBank/DDBJ databases">
        <authorList>
            <consortium name="Plant Systems Biology data submission"/>
        </authorList>
    </citation>
    <scope>NUCLEOTIDE SEQUENCE</scope>
    <source>
        <strain evidence="3">D6</strain>
    </source>
</reference>
<name>A0A9N8D6Y8_9STRA</name>
<evidence type="ECO:0000256" key="1">
    <source>
        <dbReference type="SAM" id="SignalP"/>
    </source>
</evidence>
<dbReference type="CDD" id="cd12797">
    <property type="entry name" value="M23_peptidase"/>
    <property type="match status" value="1"/>
</dbReference>
<dbReference type="SUPFAM" id="SSF51261">
    <property type="entry name" value="Duplicated hybrid motif"/>
    <property type="match status" value="1"/>
</dbReference>
<dbReference type="AlphaFoldDB" id="A0A9N8D6Y8"/>
<accession>A0A9N8D6Y8</accession>
<evidence type="ECO:0000313" key="3">
    <source>
        <dbReference type="EMBL" id="CAB9496365.1"/>
    </source>
</evidence>
<dbReference type="Proteomes" id="UP001153069">
    <property type="component" value="Unassembled WGS sequence"/>
</dbReference>
<sequence>MKPHSLASAWAPLLGFRLLWVVNASTVPQNSSSWVVPEALCSSFGSYPNPLGITEEDRQSFHPVVKYPTIWVHNETALAEADVNDSTISTKKRVPHVRISDYTKPTDKVHLASEEQILQKRKELAKIPSWFLNLRCLVPSARLFVAKFRKEHGIRHFSVGRYDEDRVGMYISDMFEDLENSVEGYAGARTVHVGVDLGGPVGTKVYAFADGVVHAAGYNSEWGDYGNVVVIEHTVPSNGNKMWALYGHLDKGSIQGKKPGQEISKGQVVGRLGDFTENGGWVAAHVHFQLAIEPPKTHDMPGAVALNDRQRALVQYPDPRWVLGPLY</sequence>
<proteinExistence type="predicted"/>